<proteinExistence type="predicted"/>
<dbReference type="PANTHER" id="PTHR31099:SF49">
    <property type="entry name" value="MYOSIN HEAVY CHAIN-LIKE PROTEIN"/>
    <property type="match status" value="1"/>
</dbReference>
<dbReference type="PANTHER" id="PTHR31099">
    <property type="entry name" value="OS06G0165300 PROTEIN"/>
    <property type="match status" value="1"/>
</dbReference>
<name>A0A2Z6NFR6_TRISU</name>
<protein>
    <submittedName>
        <fullName evidence="3">Uncharacterized protein</fullName>
    </submittedName>
</protein>
<evidence type="ECO:0000256" key="2">
    <source>
        <dbReference type="SAM" id="MobiDB-lite"/>
    </source>
</evidence>
<feature type="compositionally biased region" description="Basic and acidic residues" evidence="2">
    <location>
        <begin position="507"/>
        <end position="517"/>
    </location>
</feature>
<dbReference type="AlphaFoldDB" id="A0A2Z6NFR6"/>
<keyword evidence="1" id="KW-0175">Coiled coil</keyword>
<sequence>MIVVTGSAVLPPHVLMGERGFELDLLNELLQGPDHLLREVETFSSLVDDLRGYSWRLSSHESCFLTRLLRLRAELVDKVALVFSIEDAERRHRQTISRTFDHIWSVSESMRTYESNLATRFHEEDSCDARIAELKGELARLEGRKLELQAGIKIMTDMEIVKTCRREIENMCAEAEEAAELGCSPARGLSVKATRPLGLLARRGLVGRPLGLLARLLAREGLVDRPLGACPLGLLARRGVDCLVVLAGMDTTSKFTSPESILRFREGYSLFNGDGEDKLVIVETVRADELVTAVNGKEPHYFYILLNVAPSQFHPNSWAFVKGYELLCYALDLEPSLGVFFSFYHMKSLTPGRLVSVCAQQNKGLFKLFASNFKNYQDSFFRVRYGPGLHSLMYDTDGDRLFPFYWTEDPRAIKGLYDDVLTSFEKETIAFLESFNLIDIKDLLRRETNAKRLTNFIRRMKTVSDEEWMSFLAKSKAKKLQPDEIALPDDLLVVGETKGSKRKRRGDRVIRGDKGRATQDVGSSSPAANVAFGVSVSRSPQPSGSRVLRSHSTDVIQAEDVQMGEFVVDGGVTVQTAGPPPTVVGIGSSVWGSTFDPAAFVENTLLGTGDSARFDSLTTAELRNLALSYEVKGKVLTNLLSSRRDKEILEANSKVTRAEQAVFDAERTVTEIKKQWVDEVDRLKRTHKEALAEMRGAHGREIAELRKKHADEKASLRAKAAILEAEVTTLEVLRNNLIVSLTQSRKDISELEEDVDELEETNTTLKQSMADKYVDGFWSSIEQVKILFPELIRMCWLKWM</sequence>
<evidence type="ECO:0000313" key="4">
    <source>
        <dbReference type="Proteomes" id="UP000242715"/>
    </source>
</evidence>
<feature type="coiled-coil region" evidence="1">
    <location>
        <begin position="673"/>
        <end position="768"/>
    </location>
</feature>
<feature type="coiled-coil region" evidence="1">
    <location>
        <begin position="124"/>
        <end position="181"/>
    </location>
</feature>
<dbReference type="Proteomes" id="UP000242715">
    <property type="component" value="Unassembled WGS sequence"/>
</dbReference>
<dbReference type="EMBL" id="DF973428">
    <property type="protein sequence ID" value="GAU30549.1"/>
    <property type="molecule type" value="Genomic_DNA"/>
</dbReference>
<dbReference type="OrthoDB" id="1436780at2759"/>
<gene>
    <name evidence="3" type="ORF">TSUD_65590</name>
</gene>
<evidence type="ECO:0000256" key="1">
    <source>
        <dbReference type="SAM" id="Coils"/>
    </source>
</evidence>
<evidence type="ECO:0000313" key="3">
    <source>
        <dbReference type="EMBL" id="GAU30549.1"/>
    </source>
</evidence>
<keyword evidence="4" id="KW-1185">Reference proteome</keyword>
<organism evidence="3 4">
    <name type="scientific">Trifolium subterraneum</name>
    <name type="common">Subterranean clover</name>
    <dbReference type="NCBI Taxonomy" id="3900"/>
    <lineage>
        <taxon>Eukaryota</taxon>
        <taxon>Viridiplantae</taxon>
        <taxon>Streptophyta</taxon>
        <taxon>Embryophyta</taxon>
        <taxon>Tracheophyta</taxon>
        <taxon>Spermatophyta</taxon>
        <taxon>Magnoliopsida</taxon>
        <taxon>eudicotyledons</taxon>
        <taxon>Gunneridae</taxon>
        <taxon>Pentapetalae</taxon>
        <taxon>rosids</taxon>
        <taxon>fabids</taxon>
        <taxon>Fabales</taxon>
        <taxon>Fabaceae</taxon>
        <taxon>Papilionoideae</taxon>
        <taxon>50 kb inversion clade</taxon>
        <taxon>NPAAA clade</taxon>
        <taxon>Hologalegina</taxon>
        <taxon>IRL clade</taxon>
        <taxon>Trifolieae</taxon>
        <taxon>Trifolium</taxon>
    </lineage>
</organism>
<reference evidence="4" key="1">
    <citation type="journal article" date="2017" name="Front. Plant Sci.">
        <title>Climate Clever Clovers: New Paradigm to Reduce the Environmental Footprint of Ruminants by Breeding Low Methanogenic Forages Utilizing Haplotype Variation.</title>
        <authorList>
            <person name="Kaur P."/>
            <person name="Appels R."/>
            <person name="Bayer P.E."/>
            <person name="Keeble-Gagnere G."/>
            <person name="Wang J."/>
            <person name="Hirakawa H."/>
            <person name="Shirasawa K."/>
            <person name="Vercoe P."/>
            <person name="Stefanova K."/>
            <person name="Durmic Z."/>
            <person name="Nichols P."/>
            <person name="Revell C."/>
            <person name="Isobe S.N."/>
            <person name="Edwards D."/>
            <person name="Erskine W."/>
        </authorList>
    </citation>
    <scope>NUCLEOTIDE SEQUENCE [LARGE SCALE GENOMIC DNA]</scope>
    <source>
        <strain evidence="4">cv. Daliak</strain>
    </source>
</reference>
<feature type="region of interest" description="Disordered" evidence="2">
    <location>
        <begin position="503"/>
        <end position="525"/>
    </location>
</feature>
<accession>A0A2Z6NFR6</accession>